<gene>
    <name evidence="3" type="ORF">SOO65_02445</name>
</gene>
<proteinExistence type="predicted"/>
<feature type="chain" id="PRO_5043746785" evidence="2">
    <location>
        <begin position="19"/>
        <end position="53"/>
    </location>
</feature>
<keyword evidence="2" id="KW-0732">Signal</keyword>
<sequence length="53" mass="5837">MKALIFIVCMCIVSVSMAAETETECPAMNESREKIVKTEKPKTTQSRSKASAQ</sequence>
<feature type="signal peptide" evidence="2">
    <location>
        <begin position="1"/>
        <end position="18"/>
    </location>
</feature>
<evidence type="ECO:0000313" key="3">
    <source>
        <dbReference type="EMBL" id="WPU65599.1"/>
    </source>
</evidence>
<feature type="compositionally biased region" description="Basic and acidic residues" evidence="1">
    <location>
        <begin position="30"/>
        <end position="42"/>
    </location>
</feature>
<evidence type="ECO:0000313" key="4">
    <source>
        <dbReference type="Proteomes" id="UP001324634"/>
    </source>
</evidence>
<evidence type="ECO:0000256" key="2">
    <source>
        <dbReference type="SAM" id="SignalP"/>
    </source>
</evidence>
<accession>A0AAX4HQK1</accession>
<dbReference type="AlphaFoldDB" id="A0AAX4HQK1"/>
<organism evidence="3 4">
    <name type="scientific">Peredibacter starrii</name>
    <dbReference type="NCBI Taxonomy" id="28202"/>
    <lineage>
        <taxon>Bacteria</taxon>
        <taxon>Pseudomonadati</taxon>
        <taxon>Bdellovibrionota</taxon>
        <taxon>Bacteriovoracia</taxon>
        <taxon>Bacteriovoracales</taxon>
        <taxon>Bacteriovoracaceae</taxon>
        <taxon>Peredibacter</taxon>
    </lineage>
</organism>
<evidence type="ECO:0000256" key="1">
    <source>
        <dbReference type="SAM" id="MobiDB-lite"/>
    </source>
</evidence>
<dbReference type="RefSeq" id="WP_321396390.1">
    <property type="nucleotide sequence ID" value="NZ_CP139487.1"/>
</dbReference>
<reference evidence="3 4" key="1">
    <citation type="submission" date="2023-11" db="EMBL/GenBank/DDBJ databases">
        <title>Peredibacter starrii A3.12.</title>
        <authorList>
            <person name="Mitchell R.J."/>
        </authorList>
    </citation>
    <scope>NUCLEOTIDE SEQUENCE [LARGE SCALE GENOMIC DNA]</scope>
    <source>
        <strain evidence="3 4">A3.12</strain>
    </source>
</reference>
<protein>
    <submittedName>
        <fullName evidence="3">Uncharacterized protein</fullName>
    </submittedName>
</protein>
<feature type="region of interest" description="Disordered" evidence="1">
    <location>
        <begin position="25"/>
        <end position="53"/>
    </location>
</feature>
<feature type="compositionally biased region" description="Polar residues" evidence="1">
    <location>
        <begin position="43"/>
        <end position="53"/>
    </location>
</feature>
<dbReference type="Proteomes" id="UP001324634">
    <property type="component" value="Chromosome"/>
</dbReference>
<dbReference type="EMBL" id="CP139487">
    <property type="protein sequence ID" value="WPU65599.1"/>
    <property type="molecule type" value="Genomic_DNA"/>
</dbReference>
<dbReference type="KEGG" id="psti:SOO65_02445"/>
<name>A0AAX4HQK1_9BACT</name>
<keyword evidence="4" id="KW-1185">Reference proteome</keyword>